<feature type="transmembrane region" description="Helical" evidence="6">
    <location>
        <begin position="341"/>
        <end position="362"/>
    </location>
</feature>
<dbReference type="NCBIfam" id="NF037982">
    <property type="entry name" value="Nramp_1"/>
    <property type="match status" value="1"/>
</dbReference>
<name>A0AAN0KDL6_9ACTN</name>
<dbReference type="PANTHER" id="PTHR11706:SF33">
    <property type="entry name" value="NATURAL RESISTANCE-ASSOCIATED MACROPHAGE PROTEIN 2"/>
    <property type="match status" value="1"/>
</dbReference>
<feature type="transmembrane region" description="Helical" evidence="6">
    <location>
        <begin position="85"/>
        <end position="108"/>
    </location>
</feature>
<gene>
    <name evidence="7" type="ORF">brsh051_27510</name>
</gene>
<feature type="transmembrane region" description="Helical" evidence="6">
    <location>
        <begin position="383"/>
        <end position="402"/>
    </location>
</feature>
<dbReference type="GO" id="GO:0005886">
    <property type="term" value="C:plasma membrane"/>
    <property type="evidence" value="ECO:0007669"/>
    <property type="project" value="TreeGrafter"/>
</dbReference>
<evidence type="ECO:0000256" key="1">
    <source>
        <dbReference type="ARBA" id="ARBA00004141"/>
    </source>
</evidence>
<dbReference type="GO" id="GO:0034755">
    <property type="term" value="P:iron ion transmembrane transport"/>
    <property type="evidence" value="ECO:0007669"/>
    <property type="project" value="TreeGrafter"/>
</dbReference>
<dbReference type="Pfam" id="PF01566">
    <property type="entry name" value="Nramp"/>
    <property type="match status" value="1"/>
</dbReference>
<dbReference type="Proteomes" id="UP001431656">
    <property type="component" value="Chromosome"/>
</dbReference>
<dbReference type="PANTHER" id="PTHR11706">
    <property type="entry name" value="SOLUTE CARRIER PROTEIN FAMILY 11 MEMBER"/>
    <property type="match status" value="1"/>
</dbReference>
<dbReference type="KEGG" id="broo:brsh051_27510"/>
<organism evidence="7 8">
    <name type="scientific">Brooklawnia propionicigenes</name>
    <dbReference type="NCBI Taxonomy" id="3041175"/>
    <lineage>
        <taxon>Bacteria</taxon>
        <taxon>Bacillati</taxon>
        <taxon>Actinomycetota</taxon>
        <taxon>Actinomycetes</taxon>
        <taxon>Propionibacteriales</taxon>
        <taxon>Propionibacteriaceae</taxon>
        <taxon>Brooklawnia</taxon>
    </lineage>
</organism>
<dbReference type="GO" id="GO:0005384">
    <property type="term" value="F:manganese ion transmembrane transporter activity"/>
    <property type="evidence" value="ECO:0007669"/>
    <property type="project" value="TreeGrafter"/>
</dbReference>
<evidence type="ECO:0000256" key="3">
    <source>
        <dbReference type="ARBA" id="ARBA00022692"/>
    </source>
</evidence>
<feature type="transmembrane region" description="Helical" evidence="6">
    <location>
        <begin position="275"/>
        <end position="297"/>
    </location>
</feature>
<comment type="subcellular location">
    <subcellularLocation>
        <location evidence="1">Membrane</location>
        <topology evidence="1">Multi-pass membrane protein</topology>
    </subcellularLocation>
</comment>
<evidence type="ECO:0000256" key="6">
    <source>
        <dbReference type="SAM" id="Phobius"/>
    </source>
</evidence>
<reference evidence="7" key="1">
    <citation type="journal article" date="2024" name="Int. J. Syst. Evol. Microbiol.">
        <title>Brooklawnia propionicigenes sp. nov., a facultatively anaerobic, propionate-producing bacterium isolated from a methanogenic reactor treating waste from cattle farms.</title>
        <authorList>
            <person name="Akita Y."/>
            <person name="Ueki A."/>
            <person name="Tonouchi A."/>
            <person name="Sugawara Y."/>
            <person name="Honma S."/>
            <person name="Kaku N."/>
            <person name="Ueki K."/>
        </authorList>
    </citation>
    <scope>NUCLEOTIDE SEQUENCE</scope>
    <source>
        <strain evidence="7">SH051</strain>
    </source>
</reference>
<feature type="transmembrane region" description="Helical" evidence="6">
    <location>
        <begin position="114"/>
        <end position="133"/>
    </location>
</feature>
<feature type="transmembrane region" description="Helical" evidence="6">
    <location>
        <begin position="145"/>
        <end position="164"/>
    </location>
</feature>
<proteinExistence type="predicted"/>
<protein>
    <submittedName>
        <fullName evidence="7">Nramp family divalent metal transporter</fullName>
    </submittedName>
</protein>
<dbReference type="InterPro" id="IPR001046">
    <property type="entry name" value="NRAMP_fam"/>
</dbReference>
<evidence type="ECO:0000313" key="7">
    <source>
        <dbReference type="EMBL" id="BEH03470.1"/>
    </source>
</evidence>
<dbReference type="GO" id="GO:0015086">
    <property type="term" value="F:cadmium ion transmembrane transporter activity"/>
    <property type="evidence" value="ECO:0007669"/>
    <property type="project" value="TreeGrafter"/>
</dbReference>
<dbReference type="EMBL" id="AP028056">
    <property type="protein sequence ID" value="BEH03470.1"/>
    <property type="molecule type" value="Genomic_DNA"/>
</dbReference>
<accession>A0AAN0KDL6</accession>
<keyword evidence="8" id="KW-1185">Reference proteome</keyword>
<sequence length="404" mass="42050">MVSLLGPAFVASVAYVDPGNVAANMSAGADYGYLLVWVLVGACLMAMIVQYLSAKLGLVTGRSLSSMVKDSLAHHRQARPLRIGFALQAIVVAIATDVAEVMGGAIAMNLLFGLPGWLGGLIVVVVSLFWLGFMRSRGERALDIGVTLVLLVIAAGFLVSLVWAPPDPAGVIGGMVPRFSGAGSVAIAAAMLGATVMPHAIYLHSTLAIDRHRPLGQLDAPLKSLLFVQRVDVGASLVVAGTVNVAMLLFGATILRGVPHSDAVVAAYEVLNTQIGRLPAIIFAIGLLASSIGSAVVGTHAGASIMYDLLPWRIDSRIRRVATVLPSIVLLAVGVNATMALVGSQLVLSFGIGFALIPLVWFTSSPKHMGEWASGPWLRMTSIIITALVLALNIAVIVMTLAEA</sequence>
<dbReference type="AlphaFoldDB" id="A0AAN0KDL6"/>
<feature type="transmembrane region" description="Helical" evidence="6">
    <location>
        <begin position="34"/>
        <end position="54"/>
    </location>
</feature>
<dbReference type="PRINTS" id="PR00447">
    <property type="entry name" value="NATRESASSCMP"/>
</dbReference>
<evidence type="ECO:0000256" key="2">
    <source>
        <dbReference type="ARBA" id="ARBA00022448"/>
    </source>
</evidence>
<feature type="transmembrane region" description="Helical" evidence="6">
    <location>
        <begin position="184"/>
        <end position="203"/>
    </location>
</feature>
<evidence type="ECO:0000256" key="5">
    <source>
        <dbReference type="ARBA" id="ARBA00023136"/>
    </source>
</evidence>
<feature type="transmembrane region" description="Helical" evidence="6">
    <location>
        <begin position="233"/>
        <end position="255"/>
    </location>
</feature>
<keyword evidence="3 6" id="KW-0812">Transmembrane</keyword>
<keyword evidence="5 6" id="KW-0472">Membrane</keyword>
<evidence type="ECO:0000313" key="8">
    <source>
        <dbReference type="Proteomes" id="UP001431656"/>
    </source>
</evidence>
<keyword evidence="2" id="KW-0813">Transport</keyword>
<keyword evidence="4 6" id="KW-1133">Transmembrane helix</keyword>
<evidence type="ECO:0000256" key="4">
    <source>
        <dbReference type="ARBA" id="ARBA00022989"/>
    </source>
</evidence>